<sequence length="81" mass="7917">MTTALDLAALATTAFGLVAAAVVLAAAGRLLPAVAVLLDFLTAAGLLRLAGDPSWSTIAAAAAVIAVRRLAVAGLRAPRPG</sequence>
<evidence type="ECO:0008006" key="3">
    <source>
        <dbReference type="Google" id="ProtNLM"/>
    </source>
</evidence>
<reference evidence="2" key="1">
    <citation type="submission" date="2016-10" db="EMBL/GenBank/DDBJ databases">
        <authorList>
            <person name="Varghese N."/>
            <person name="Submissions S."/>
        </authorList>
    </citation>
    <scope>NUCLEOTIDE SEQUENCE [LARGE SCALE GENOMIC DNA]</scope>
    <source>
        <strain evidence="2">PL19</strain>
    </source>
</reference>
<evidence type="ECO:0000313" key="2">
    <source>
        <dbReference type="Proteomes" id="UP000198928"/>
    </source>
</evidence>
<name>A0A1I4CWX2_9ACTN</name>
<accession>A0A1I4CWX2</accession>
<organism evidence="1 2">
    <name type="scientific">Streptomyces pini</name>
    <dbReference type="NCBI Taxonomy" id="1520580"/>
    <lineage>
        <taxon>Bacteria</taxon>
        <taxon>Bacillati</taxon>
        <taxon>Actinomycetota</taxon>
        <taxon>Actinomycetes</taxon>
        <taxon>Kitasatosporales</taxon>
        <taxon>Streptomycetaceae</taxon>
        <taxon>Streptomyces</taxon>
    </lineage>
</organism>
<dbReference type="AlphaFoldDB" id="A0A1I4CWX2"/>
<dbReference type="Proteomes" id="UP000198928">
    <property type="component" value="Unassembled WGS sequence"/>
</dbReference>
<dbReference type="EMBL" id="FOSG01000009">
    <property type="protein sequence ID" value="SFK85110.1"/>
    <property type="molecule type" value="Genomic_DNA"/>
</dbReference>
<protein>
    <recommendedName>
        <fullName evidence="3">DUF1622 domain-containing protein</fullName>
    </recommendedName>
</protein>
<proteinExistence type="predicted"/>
<dbReference type="RefSeq" id="WP_093850159.1">
    <property type="nucleotide sequence ID" value="NZ_FOSG01000009.1"/>
</dbReference>
<evidence type="ECO:0000313" key="1">
    <source>
        <dbReference type="EMBL" id="SFK85110.1"/>
    </source>
</evidence>
<gene>
    <name evidence="1" type="ORF">SAMN05192584_109156</name>
</gene>
<keyword evidence="2" id="KW-1185">Reference proteome</keyword>